<dbReference type="OrthoDB" id="6462171at2"/>
<evidence type="ECO:0000313" key="2">
    <source>
        <dbReference type="EMBL" id="EEZ61777.1"/>
    </source>
</evidence>
<feature type="domain" description="Carrier" evidence="1">
    <location>
        <begin position="1"/>
        <end position="77"/>
    </location>
</feature>
<evidence type="ECO:0000259" key="1">
    <source>
        <dbReference type="PROSITE" id="PS50075"/>
    </source>
</evidence>
<protein>
    <recommendedName>
        <fullName evidence="1">Carrier domain-containing protein</fullName>
    </recommendedName>
</protein>
<dbReference type="GeneID" id="85007055"/>
<comment type="caution">
    <text evidence="2">The sequence shown here is derived from an EMBL/GenBank/DDBJ whole genome shotgun (WGS) entry which is preliminary data.</text>
</comment>
<evidence type="ECO:0000313" key="3">
    <source>
        <dbReference type="Proteomes" id="UP000006001"/>
    </source>
</evidence>
<dbReference type="EMBL" id="ACUX02000005">
    <property type="protein sequence ID" value="EEZ61777.1"/>
    <property type="molecule type" value="Genomic_DNA"/>
</dbReference>
<accession>D0WF93</accession>
<dbReference type="InterPro" id="IPR036736">
    <property type="entry name" value="ACP-like_sf"/>
</dbReference>
<sequence length="79" mass="8799">MLDEIIGLLRENVDELEDVTLDADTSLIASGYMDSYEVVTLLMKLEQAFSISIDLDDLSLEDFETPGRIVSMVEGKRGN</sequence>
<proteinExistence type="predicted"/>
<name>D0WF93_SLAES</name>
<dbReference type="InterPro" id="IPR009081">
    <property type="entry name" value="PP-bd_ACP"/>
</dbReference>
<reference evidence="2" key="1">
    <citation type="submission" date="2009-10" db="EMBL/GenBank/DDBJ databases">
        <authorList>
            <person name="Weinstock G."/>
            <person name="Sodergren E."/>
            <person name="Clifton S."/>
            <person name="Fulton L."/>
            <person name="Fulton B."/>
            <person name="Courtney L."/>
            <person name="Fronick C."/>
            <person name="Harrison M."/>
            <person name="Strong C."/>
            <person name="Farmer C."/>
            <person name="Delahaunty K."/>
            <person name="Markovic C."/>
            <person name="Hall O."/>
            <person name="Minx P."/>
            <person name="Tomlinson C."/>
            <person name="Mitreva M."/>
            <person name="Nelson J."/>
            <person name="Hou S."/>
            <person name="Wollam A."/>
            <person name="Pepin K.H."/>
            <person name="Johnson M."/>
            <person name="Bhonagiri V."/>
            <person name="Nash W.E."/>
            <person name="Warren W."/>
            <person name="Chinwalla A."/>
            <person name="Mardis E.R."/>
            <person name="Wilson R.K."/>
        </authorList>
    </citation>
    <scope>NUCLEOTIDE SEQUENCE [LARGE SCALE GENOMIC DNA]</scope>
    <source>
        <strain evidence="2">ATCC 700122</strain>
    </source>
</reference>
<dbReference type="STRING" id="649764.HMPREF0762_00411"/>
<dbReference type="RefSeq" id="WP_006361663.1">
    <property type="nucleotide sequence ID" value="NZ_GG700630.1"/>
</dbReference>
<dbReference type="AlphaFoldDB" id="D0WF93"/>
<keyword evidence="3" id="KW-1185">Reference proteome</keyword>
<dbReference type="PROSITE" id="PS50075">
    <property type="entry name" value="CARRIER"/>
    <property type="match status" value="1"/>
</dbReference>
<gene>
    <name evidence="2" type="ORF">HMPREF0762_00411</name>
</gene>
<organism evidence="2 3">
    <name type="scientific">Slackia exigua (strain ATCC 700122 / DSM 15923 / CIP 105133 / JCM 11022 / KCTC 5966 / S-7)</name>
    <dbReference type="NCBI Taxonomy" id="649764"/>
    <lineage>
        <taxon>Bacteria</taxon>
        <taxon>Bacillati</taxon>
        <taxon>Actinomycetota</taxon>
        <taxon>Coriobacteriia</taxon>
        <taxon>Eggerthellales</taxon>
        <taxon>Eggerthellaceae</taxon>
        <taxon>Slackia</taxon>
    </lineage>
</organism>
<dbReference type="Proteomes" id="UP000006001">
    <property type="component" value="Unassembled WGS sequence"/>
</dbReference>
<dbReference type="HOGENOM" id="CLU_108696_16_4_11"/>
<dbReference type="Pfam" id="PF00550">
    <property type="entry name" value="PP-binding"/>
    <property type="match status" value="1"/>
</dbReference>
<dbReference type="SUPFAM" id="SSF47336">
    <property type="entry name" value="ACP-like"/>
    <property type="match status" value="1"/>
</dbReference>
<dbReference type="Gene3D" id="1.10.1200.10">
    <property type="entry name" value="ACP-like"/>
    <property type="match status" value="1"/>
</dbReference>